<dbReference type="RefSeq" id="WP_136841818.1">
    <property type="nucleotide sequence ID" value="NZ_SUPL01000002.1"/>
</dbReference>
<comment type="caution">
    <text evidence="1">The sequence shown here is derived from an EMBL/GenBank/DDBJ whole genome shotgun (WGS) entry which is preliminary data.</text>
</comment>
<accession>A0A4U0F3R8</accession>
<sequence length="208" mass="24532">MKIRILIILTLINWSCNFSEKQQEHIKAENIVSSNSNHKGDPIFPKSNDVKNLFNKSGSSIPFFLIYKKDTCFTFDNICFYRVDLMLKSKEYLNSSIYFGIRDDSLFVGEFYDSKINDALFLLSMNDYSYPREIKNTFLSPRSLDVKSVYEDKKEKVFQIESFYDLPHSKLPKFTFYEFYLSKERGIFRVDVMDESTKEIYSTSNVPD</sequence>
<dbReference type="OrthoDB" id="9830324at2"/>
<dbReference type="Proteomes" id="UP000307657">
    <property type="component" value="Unassembled WGS sequence"/>
</dbReference>
<organism evidence="1 2">
    <name type="scientific">Pontimicrobium aquaticum</name>
    <dbReference type="NCBI Taxonomy" id="2565367"/>
    <lineage>
        <taxon>Bacteria</taxon>
        <taxon>Pseudomonadati</taxon>
        <taxon>Bacteroidota</taxon>
        <taxon>Flavobacteriia</taxon>
        <taxon>Flavobacteriales</taxon>
        <taxon>Flavobacteriaceae</taxon>
        <taxon>Pontimicrobium</taxon>
    </lineage>
</organism>
<evidence type="ECO:0000313" key="2">
    <source>
        <dbReference type="Proteomes" id="UP000307657"/>
    </source>
</evidence>
<name>A0A4U0F3R8_9FLAO</name>
<evidence type="ECO:0000313" key="1">
    <source>
        <dbReference type="EMBL" id="TJY37392.1"/>
    </source>
</evidence>
<keyword evidence="2" id="KW-1185">Reference proteome</keyword>
<reference evidence="1 2" key="1">
    <citation type="submission" date="2019-04" db="EMBL/GenBank/DDBJ databases">
        <title>Lacinutrix sp. nov., isolated from marine water.</title>
        <authorList>
            <person name="Kim W."/>
        </authorList>
    </citation>
    <scope>NUCLEOTIDE SEQUENCE [LARGE SCALE GENOMIC DNA]</scope>
    <source>
        <strain evidence="1 2">CAU 1491</strain>
    </source>
</reference>
<dbReference type="EMBL" id="SUPL01000002">
    <property type="protein sequence ID" value="TJY37392.1"/>
    <property type="molecule type" value="Genomic_DNA"/>
</dbReference>
<proteinExistence type="predicted"/>
<gene>
    <name evidence="1" type="ORF">E5167_05465</name>
</gene>
<dbReference type="AlphaFoldDB" id="A0A4U0F3R8"/>
<protein>
    <submittedName>
        <fullName evidence="1">Uncharacterized protein</fullName>
    </submittedName>
</protein>